<dbReference type="AlphaFoldDB" id="A0A0D0DTC1"/>
<protein>
    <submittedName>
        <fullName evidence="1">Uncharacterized protein</fullName>
    </submittedName>
</protein>
<dbReference type="STRING" id="930991.A0A0D0DTC1"/>
<organism evidence="1 2">
    <name type="scientific">Paxillus rubicundulus Ve08.2h10</name>
    <dbReference type="NCBI Taxonomy" id="930991"/>
    <lineage>
        <taxon>Eukaryota</taxon>
        <taxon>Fungi</taxon>
        <taxon>Dikarya</taxon>
        <taxon>Basidiomycota</taxon>
        <taxon>Agaricomycotina</taxon>
        <taxon>Agaricomycetes</taxon>
        <taxon>Agaricomycetidae</taxon>
        <taxon>Boletales</taxon>
        <taxon>Paxilineae</taxon>
        <taxon>Paxillaceae</taxon>
        <taxon>Paxillus</taxon>
    </lineage>
</organism>
<reference evidence="1 2" key="1">
    <citation type="submission" date="2014-04" db="EMBL/GenBank/DDBJ databases">
        <authorList>
            <consortium name="DOE Joint Genome Institute"/>
            <person name="Kuo A."/>
            <person name="Kohler A."/>
            <person name="Jargeat P."/>
            <person name="Nagy L.G."/>
            <person name="Floudas D."/>
            <person name="Copeland A."/>
            <person name="Barry K.W."/>
            <person name="Cichocki N."/>
            <person name="Veneault-Fourrey C."/>
            <person name="LaButti K."/>
            <person name="Lindquist E.A."/>
            <person name="Lipzen A."/>
            <person name="Lundell T."/>
            <person name="Morin E."/>
            <person name="Murat C."/>
            <person name="Sun H."/>
            <person name="Tunlid A."/>
            <person name="Henrissat B."/>
            <person name="Grigoriev I.V."/>
            <person name="Hibbett D.S."/>
            <person name="Martin F."/>
            <person name="Nordberg H.P."/>
            <person name="Cantor M.N."/>
            <person name="Hua S.X."/>
        </authorList>
    </citation>
    <scope>NUCLEOTIDE SEQUENCE [LARGE SCALE GENOMIC DNA]</scope>
    <source>
        <strain evidence="1 2">Ve08.2h10</strain>
    </source>
</reference>
<accession>A0A0D0DTC1</accession>
<proteinExistence type="predicted"/>
<dbReference type="InParanoid" id="A0A0D0DTC1"/>
<evidence type="ECO:0000313" key="2">
    <source>
        <dbReference type="Proteomes" id="UP000054538"/>
    </source>
</evidence>
<keyword evidence="2" id="KW-1185">Reference proteome</keyword>
<dbReference type="Proteomes" id="UP000054538">
    <property type="component" value="Unassembled WGS sequence"/>
</dbReference>
<sequence>MDGYWVEKVFKSHSAYQNPDLPPICQDSAHWSKEFIPTMLLWCGQQESIWKLTDTNILPLVEMFSVIYLDILLTKTIIGHQRIIEWQRNFGSTALAIMNDFFAHNKDVGCQALALALHHKCTFIYQDMDTPVKEEGFRSIFVLQLLATIHIHATITHIDVPSLNTKKLALCGVSDTLSVSCAAHTILCMHNGVLDANDVLMDPKAQLKRKPKTPKALNEATGKESMTKYAFSAQNWKFATLGYFHSVCKGGMLACKLLGRCLRTFSQSVAQTVLSSHEQRRWEGAWKKSSLAFAKSYILRLRREQRGMSVYKIISVISASKKYLS</sequence>
<evidence type="ECO:0000313" key="1">
    <source>
        <dbReference type="EMBL" id="KIK91766.1"/>
    </source>
</evidence>
<name>A0A0D0DTC1_9AGAM</name>
<gene>
    <name evidence="1" type="ORF">PAXRUDRAFT_796085</name>
</gene>
<dbReference type="OrthoDB" id="2689303at2759"/>
<reference evidence="2" key="2">
    <citation type="submission" date="2015-01" db="EMBL/GenBank/DDBJ databases">
        <title>Evolutionary Origins and Diversification of the Mycorrhizal Mutualists.</title>
        <authorList>
            <consortium name="DOE Joint Genome Institute"/>
            <consortium name="Mycorrhizal Genomics Consortium"/>
            <person name="Kohler A."/>
            <person name="Kuo A."/>
            <person name="Nagy L.G."/>
            <person name="Floudas D."/>
            <person name="Copeland A."/>
            <person name="Barry K.W."/>
            <person name="Cichocki N."/>
            <person name="Veneault-Fourrey C."/>
            <person name="LaButti K."/>
            <person name="Lindquist E.A."/>
            <person name="Lipzen A."/>
            <person name="Lundell T."/>
            <person name="Morin E."/>
            <person name="Murat C."/>
            <person name="Riley R."/>
            <person name="Ohm R."/>
            <person name="Sun H."/>
            <person name="Tunlid A."/>
            <person name="Henrissat B."/>
            <person name="Grigoriev I.V."/>
            <person name="Hibbett D.S."/>
            <person name="Martin F."/>
        </authorList>
    </citation>
    <scope>NUCLEOTIDE SEQUENCE [LARGE SCALE GENOMIC DNA]</scope>
    <source>
        <strain evidence="2">Ve08.2h10</strain>
    </source>
</reference>
<dbReference type="HOGENOM" id="CLU_032278_1_0_1"/>
<dbReference type="EMBL" id="KN825350">
    <property type="protein sequence ID" value="KIK91766.1"/>
    <property type="molecule type" value="Genomic_DNA"/>
</dbReference>